<reference evidence="1" key="1">
    <citation type="submission" date="2013-11" db="EMBL/GenBank/DDBJ databases">
        <authorList>
            <person name="Sternberg P."/>
            <person name="Dillman A."/>
            <person name="Macchietto M."/>
        </authorList>
    </citation>
    <scope>NUCLEOTIDE SEQUENCE</scope>
    <source>
        <strain evidence="1">ALL</strain>
    </source>
</reference>
<evidence type="ECO:0000313" key="1">
    <source>
        <dbReference type="EMBL" id="TKR92326.1"/>
    </source>
</evidence>
<reference evidence="1" key="2">
    <citation type="journal article" date="2015" name="Genome Biol.">
        <title>Comparative genomics of Steinernema reveals deeply conserved gene regulatory networks.</title>
        <authorList>
            <person name="Dillman A.R."/>
            <person name="Macchietto M."/>
            <person name="Porter C.F."/>
            <person name="Rogers A."/>
            <person name="Williams B."/>
            <person name="Antoshechkin I."/>
            <person name="Lee M.M."/>
            <person name="Goodwin Z."/>
            <person name="Lu X."/>
            <person name="Lewis E.E."/>
            <person name="Goodrich-Blair H."/>
            <person name="Stock S.P."/>
            <person name="Adams B.J."/>
            <person name="Sternberg P.W."/>
            <person name="Mortazavi A."/>
        </authorList>
    </citation>
    <scope>NUCLEOTIDE SEQUENCE [LARGE SCALE GENOMIC DNA]</scope>
    <source>
        <strain evidence="1">ALL</strain>
    </source>
</reference>
<dbReference type="AlphaFoldDB" id="A0A4U5P7Y1"/>
<name>A0A4U5P7Y1_STECR</name>
<proteinExistence type="predicted"/>
<comment type="caution">
    <text evidence="1">The sequence shown here is derived from an EMBL/GenBank/DDBJ whole genome shotgun (WGS) entry which is preliminary data.</text>
</comment>
<sequence length="95" mass="10857">MKQWRLILDALSLLKETEVIITGTFRHIQALKIQRMHTNGPTMGTKAGKQGWVTEGHRVNDVLPTLNSTSHLLPEMFAFRSHERPQKLGTEKKKP</sequence>
<reference evidence="1" key="3">
    <citation type="journal article" date="2019" name="G3 (Bethesda)">
        <title>Hybrid Assembly of the Genome of the Entomopathogenic Nematode Steinernema carpocapsae Identifies the X-Chromosome.</title>
        <authorList>
            <person name="Serra L."/>
            <person name="Macchietto M."/>
            <person name="Macias-Munoz A."/>
            <person name="McGill C.J."/>
            <person name="Rodriguez I.M."/>
            <person name="Rodriguez B."/>
            <person name="Murad R."/>
            <person name="Mortazavi A."/>
        </authorList>
    </citation>
    <scope>NUCLEOTIDE SEQUENCE</scope>
    <source>
        <strain evidence="1">ALL</strain>
    </source>
</reference>
<dbReference type="EMBL" id="AZBU02000002">
    <property type="protein sequence ID" value="TKR92326.1"/>
    <property type="molecule type" value="Genomic_DNA"/>
</dbReference>
<gene>
    <name evidence="1" type="ORF">L596_007003</name>
</gene>
<organism evidence="1">
    <name type="scientific">Steinernema carpocapsae</name>
    <name type="common">Entomopathogenic nematode</name>
    <dbReference type="NCBI Taxonomy" id="34508"/>
    <lineage>
        <taxon>Eukaryota</taxon>
        <taxon>Metazoa</taxon>
        <taxon>Ecdysozoa</taxon>
        <taxon>Nematoda</taxon>
        <taxon>Chromadorea</taxon>
        <taxon>Rhabditida</taxon>
        <taxon>Tylenchina</taxon>
        <taxon>Panagrolaimomorpha</taxon>
        <taxon>Strongyloidoidea</taxon>
        <taxon>Steinernematidae</taxon>
        <taxon>Steinernema</taxon>
    </lineage>
</organism>
<protein>
    <submittedName>
        <fullName evidence="1">Uncharacterized protein</fullName>
    </submittedName>
</protein>
<accession>A0A4U5P7Y1</accession>